<dbReference type="AlphaFoldDB" id="A0A5C2RSG5"/>
<organism evidence="2 3">
    <name type="scientific">Lentinus tigrinus ALCF2SS1-6</name>
    <dbReference type="NCBI Taxonomy" id="1328759"/>
    <lineage>
        <taxon>Eukaryota</taxon>
        <taxon>Fungi</taxon>
        <taxon>Dikarya</taxon>
        <taxon>Basidiomycota</taxon>
        <taxon>Agaricomycotina</taxon>
        <taxon>Agaricomycetes</taxon>
        <taxon>Polyporales</taxon>
        <taxon>Polyporaceae</taxon>
        <taxon>Lentinus</taxon>
    </lineage>
</organism>
<proteinExistence type="predicted"/>
<feature type="region of interest" description="Disordered" evidence="1">
    <location>
        <begin position="268"/>
        <end position="306"/>
    </location>
</feature>
<dbReference type="OrthoDB" id="2756970at2759"/>
<reference evidence="2" key="1">
    <citation type="journal article" date="2018" name="Genome Biol. Evol.">
        <title>Genomics and development of Lentinus tigrinus, a white-rot wood-decaying mushroom with dimorphic fruiting bodies.</title>
        <authorList>
            <person name="Wu B."/>
            <person name="Xu Z."/>
            <person name="Knudson A."/>
            <person name="Carlson A."/>
            <person name="Chen N."/>
            <person name="Kovaka S."/>
            <person name="LaButti K."/>
            <person name="Lipzen A."/>
            <person name="Pennachio C."/>
            <person name="Riley R."/>
            <person name="Schakwitz W."/>
            <person name="Umezawa K."/>
            <person name="Ohm R.A."/>
            <person name="Grigoriev I.V."/>
            <person name="Nagy L.G."/>
            <person name="Gibbons J."/>
            <person name="Hibbett D."/>
        </authorList>
    </citation>
    <scope>NUCLEOTIDE SEQUENCE [LARGE SCALE GENOMIC DNA]</scope>
    <source>
        <strain evidence="2">ALCF2SS1-6</strain>
    </source>
</reference>
<gene>
    <name evidence="2" type="ORF">L227DRAFT_640447</name>
</gene>
<protein>
    <submittedName>
        <fullName evidence="2">Uncharacterized protein</fullName>
    </submittedName>
</protein>
<feature type="compositionally biased region" description="Basic and acidic residues" evidence="1">
    <location>
        <begin position="268"/>
        <end position="278"/>
    </location>
</feature>
<name>A0A5C2RSG5_9APHY</name>
<evidence type="ECO:0000313" key="3">
    <source>
        <dbReference type="Proteomes" id="UP000313359"/>
    </source>
</evidence>
<accession>A0A5C2RSG5</accession>
<dbReference type="Proteomes" id="UP000313359">
    <property type="component" value="Unassembled WGS sequence"/>
</dbReference>
<evidence type="ECO:0000256" key="1">
    <source>
        <dbReference type="SAM" id="MobiDB-lite"/>
    </source>
</evidence>
<feature type="compositionally biased region" description="Low complexity" evidence="1">
    <location>
        <begin position="474"/>
        <end position="485"/>
    </location>
</feature>
<feature type="compositionally biased region" description="Low complexity" evidence="1">
    <location>
        <begin position="293"/>
        <end position="304"/>
    </location>
</feature>
<dbReference type="EMBL" id="ML122308">
    <property type="protein sequence ID" value="RPD54244.1"/>
    <property type="molecule type" value="Genomic_DNA"/>
</dbReference>
<sequence length="519" mass="58064">MDTHPEGSDDPSVRDIWRNNQYLILSQFQINVIVSNALWDAWEACLEEWRLYPVISIPYTLASATVEFDFPNASIITIPQAVFDPLAAERRLEDATEPTELAPAAVTTTKQSGTGALLREAGSLSPALRDGQSLDVGQLAQDSADATDDEGSIPTRIPDLARIIRYNKNVMVPKDKRFPPDRHVDAVEQKPLFFKHPWDTAEAAAIAEKFILKHVVQLYETAMAAFATHPDWTKFTVNLAIGIYFTQLEWDRPDSSNHQRELDKIRAEREREAKDGDAHNLFPVRPRPPITPTPNSNAPPAAMPGTPVPNRRAAAHISICPLTPSLNNLASKKNHEDLHKELDSLLNTARERSIPKVYYWNERVFDFGELDGYGLQCYVSPKFAEATSRPLWGLPGVKFQPSFLNCPTGERQPITHAKYDQILIAALQNSIAKLVKETKEALNEHFELHEDKEDKDYVPDDEPKHKSKHKSKSKSCSPGKSPPESADQTAPRSGDALRQRQAGANIDSFQTREPSCPYG</sequence>
<feature type="compositionally biased region" description="Basic and acidic residues" evidence="1">
    <location>
        <begin position="446"/>
        <end position="464"/>
    </location>
</feature>
<feature type="region of interest" description="Disordered" evidence="1">
    <location>
        <begin position="446"/>
        <end position="519"/>
    </location>
</feature>
<evidence type="ECO:0000313" key="2">
    <source>
        <dbReference type="EMBL" id="RPD54244.1"/>
    </source>
</evidence>
<keyword evidence="3" id="KW-1185">Reference proteome</keyword>